<evidence type="ECO:0000256" key="8">
    <source>
        <dbReference type="ARBA" id="ARBA00025802"/>
    </source>
</evidence>
<comment type="catalytic activity">
    <reaction evidence="9">
        <text>carboxyspermidine + H(+) = spermidine + CO2</text>
        <dbReference type="Rhea" id="RHEA:34095"/>
        <dbReference type="ChEBI" id="CHEBI:15378"/>
        <dbReference type="ChEBI" id="CHEBI:16526"/>
        <dbReference type="ChEBI" id="CHEBI:57834"/>
        <dbReference type="ChEBI" id="CHEBI:65072"/>
        <dbReference type="EC" id="4.1.1.96"/>
    </reaction>
</comment>
<accession>A0A1N6WD95</accession>
<dbReference type="STRING" id="159291.SAMN05920897_11727"/>
<dbReference type="InterPro" id="IPR009006">
    <property type="entry name" value="Ala_racemase/Decarboxylase_C"/>
</dbReference>
<feature type="domain" description="Orn/DAP/Arg decarboxylase 2 C-terminal" evidence="13">
    <location>
        <begin position="37"/>
        <end position="385"/>
    </location>
</feature>
<proteinExistence type="inferred from homology"/>
<dbReference type="Pfam" id="PF00278">
    <property type="entry name" value="Orn_DAP_Arg_deC"/>
    <property type="match status" value="1"/>
</dbReference>
<keyword evidence="6" id="KW-0745">Spermidine biosynthesis</keyword>
<dbReference type="InterPro" id="IPR029066">
    <property type="entry name" value="PLP-binding_barrel"/>
</dbReference>
<dbReference type="Gene3D" id="3.20.20.10">
    <property type="entry name" value="Alanine racemase"/>
    <property type="match status" value="1"/>
</dbReference>
<evidence type="ECO:0000256" key="7">
    <source>
        <dbReference type="ARBA" id="ARBA00023239"/>
    </source>
</evidence>
<evidence type="ECO:0000313" key="15">
    <source>
        <dbReference type="Proteomes" id="UP000186400"/>
    </source>
</evidence>
<evidence type="ECO:0000256" key="10">
    <source>
        <dbReference type="ARBA" id="ARBA00047389"/>
    </source>
</evidence>
<evidence type="ECO:0000256" key="5">
    <source>
        <dbReference type="ARBA" id="ARBA00022898"/>
    </source>
</evidence>
<dbReference type="InterPro" id="IPR005730">
    <property type="entry name" value="Nsp_de-COase"/>
</dbReference>
<evidence type="ECO:0000256" key="4">
    <source>
        <dbReference type="ARBA" id="ARBA00022793"/>
    </source>
</evidence>
<keyword evidence="5" id="KW-0663">Pyridoxal phosphate</keyword>
<dbReference type="Proteomes" id="UP000186400">
    <property type="component" value="Unassembled WGS sequence"/>
</dbReference>
<evidence type="ECO:0000256" key="2">
    <source>
        <dbReference type="ARBA" id="ARBA00012259"/>
    </source>
</evidence>
<evidence type="ECO:0000256" key="9">
    <source>
        <dbReference type="ARBA" id="ARBA00047351"/>
    </source>
</evidence>
<keyword evidence="7" id="KW-0456">Lyase</keyword>
<evidence type="ECO:0000256" key="12">
    <source>
        <dbReference type="SAM" id="Coils"/>
    </source>
</evidence>
<protein>
    <recommendedName>
        <fullName evidence="3">Carboxynorspermidine/carboxyspermidine decarboxylase</fullName>
        <ecNumber evidence="2">4.1.1.96</ecNumber>
    </recommendedName>
</protein>
<gene>
    <name evidence="14" type="ORF">SAMN05920897_11727</name>
</gene>
<dbReference type="AlphaFoldDB" id="A0A1N6WD95"/>
<evidence type="ECO:0000256" key="11">
    <source>
        <dbReference type="PIRSR" id="PIRSR038941-1"/>
    </source>
</evidence>
<organism evidence="14 15">
    <name type="scientific">Alkalispirochaeta americana</name>
    <dbReference type="NCBI Taxonomy" id="159291"/>
    <lineage>
        <taxon>Bacteria</taxon>
        <taxon>Pseudomonadati</taxon>
        <taxon>Spirochaetota</taxon>
        <taxon>Spirochaetia</taxon>
        <taxon>Spirochaetales</taxon>
        <taxon>Spirochaetaceae</taxon>
        <taxon>Alkalispirochaeta</taxon>
    </lineage>
</organism>
<dbReference type="EC" id="4.1.1.96" evidence="2"/>
<keyword evidence="4" id="KW-0210">Decarboxylase</keyword>
<dbReference type="SUPFAM" id="SSF50621">
    <property type="entry name" value="Alanine racemase C-terminal domain-like"/>
    <property type="match status" value="1"/>
</dbReference>
<evidence type="ECO:0000259" key="13">
    <source>
        <dbReference type="Pfam" id="PF00278"/>
    </source>
</evidence>
<dbReference type="GO" id="GO:0008295">
    <property type="term" value="P:spermidine biosynthetic process"/>
    <property type="evidence" value="ECO:0007669"/>
    <property type="project" value="UniProtKB-KW"/>
</dbReference>
<name>A0A1N6WD95_9SPIO</name>
<keyword evidence="12" id="KW-0175">Coiled coil</keyword>
<comment type="cofactor">
    <cofactor evidence="1">
        <name>pyridoxal 5'-phosphate</name>
        <dbReference type="ChEBI" id="CHEBI:597326"/>
    </cofactor>
</comment>
<keyword evidence="15" id="KW-1185">Reference proteome</keyword>
<evidence type="ECO:0000256" key="6">
    <source>
        <dbReference type="ARBA" id="ARBA00023066"/>
    </source>
</evidence>
<dbReference type="GO" id="GO:0009089">
    <property type="term" value="P:lysine biosynthetic process via diaminopimelate"/>
    <property type="evidence" value="ECO:0007669"/>
    <property type="project" value="TreeGrafter"/>
</dbReference>
<sequence length="430" mass="47886">MSPVERTSPLADPRPYTLEGRPYFQGFDPGAVPSPCYVVDRAALRWNLEVLRDIGDQSGASVLLALKAFALPQVFPLFREYLDGACASGIYEARLARHEFASPPAGKLPDGRSLRPCTVHTFNPAYRDEDLKELLETSDHLIFNSLDQWVARRDLCLGAAETRPLTFGLRVNPECSLGRVAIYDPCAPGSRLGITARELERQRQSHSRQGINPLEGISELHFHTLCEDSAEALEETLEALEERFGELLRNPAITSLNMGGGHHITKPDYNRALLKELITRIRRRYEVEVLLEPGEAAVIHTGILVSTVLDLPQNDTALAIMDTSATAHMPDTLEMPYRAEVWGSTQGGEYRYRLGGQTCLAGDVIGDYSFSSPLQRGDRLVFDDMSHYTMVKTTSFNGMPLPAIALWDSADQTLEVVRLPRYEDFRARLG</sequence>
<dbReference type="CDD" id="cd06829">
    <property type="entry name" value="PLPDE_III_CANSDC"/>
    <property type="match status" value="1"/>
</dbReference>
<feature type="coiled-coil region" evidence="12">
    <location>
        <begin position="223"/>
        <end position="250"/>
    </location>
</feature>
<dbReference type="PIRSF" id="PIRSF038941">
    <property type="entry name" value="NspC"/>
    <property type="match status" value="1"/>
</dbReference>
<feature type="binding site" evidence="11">
    <location>
        <position position="331"/>
    </location>
    <ligand>
        <name>substrate</name>
    </ligand>
</feature>
<comment type="catalytic activity">
    <reaction evidence="10">
        <text>carboxynorspermidine + H(+) = norspermidine + CO2</text>
        <dbReference type="Rhea" id="RHEA:34099"/>
        <dbReference type="ChEBI" id="CHEBI:15378"/>
        <dbReference type="ChEBI" id="CHEBI:16526"/>
        <dbReference type="ChEBI" id="CHEBI:57920"/>
        <dbReference type="ChEBI" id="CHEBI:65070"/>
        <dbReference type="EC" id="4.1.1.96"/>
    </reaction>
</comment>
<dbReference type="Gene3D" id="2.40.37.10">
    <property type="entry name" value="Lyase, Ornithine Decarboxylase, Chain A, domain 1"/>
    <property type="match status" value="1"/>
</dbReference>
<dbReference type="NCBIfam" id="TIGR01047">
    <property type="entry name" value="nspC"/>
    <property type="match status" value="1"/>
</dbReference>
<comment type="similarity">
    <text evidence="8">Belongs to the Orn/Lys/Arg decarboxylase class-II family. NspC subfamily.</text>
</comment>
<dbReference type="PANTHER" id="PTHR43727:SF1">
    <property type="entry name" value="CARBOXYNORSPERMIDINE_CARBOXYSPERMIDINE DECARBOXYLASE"/>
    <property type="match status" value="1"/>
</dbReference>
<dbReference type="SUPFAM" id="SSF51419">
    <property type="entry name" value="PLP-binding barrel"/>
    <property type="match status" value="1"/>
</dbReference>
<reference evidence="14 15" key="1">
    <citation type="submission" date="2017-01" db="EMBL/GenBank/DDBJ databases">
        <authorList>
            <person name="Mah S.A."/>
            <person name="Swanson W.J."/>
            <person name="Moy G.W."/>
            <person name="Vacquier V.D."/>
        </authorList>
    </citation>
    <scope>NUCLEOTIDE SEQUENCE [LARGE SCALE GENOMIC DNA]</scope>
    <source>
        <strain evidence="14 15">ASpG1</strain>
    </source>
</reference>
<dbReference type="GO" id="GO:0008836">
    <property type="term" value="F:diaminopimelate decarboxylase activity"/>
    <property type="evidence" value="ECO:0007669"/>
    <property type="project" value="TreeGrafter"/>
</dbReference>
<dbReference type="GO" id="GO:0045312">
    <property type="term" value="P:nor-spermidine biosynthetic process"/>
    <property type="evidence" value="ECO:0007669"/>
    <property type="project" value="InterPro"/>
</dbReference>
<dbReference type="EMBL" id="FTMS01000017">
    <property type="protein sequence ID" value="SIQ88091.1"/>
    <property type="molecule type" value="Genomic_DNA"/>
</dbReference>
<dbReference type="InterPro" id="IPR022643">
    <property type="entry name" value="De-COase2_C"/>
</dbReference>
<dbReference type="PANTHER" id="PTHR43727">
    <property type="entry name" value="DIAMINOPIMELATE DECARBOXYLASE"/>
    <property type="match status" value="1"/>
</dbReference>
<evidence type="ECO:0000256" key="1">
    <source>
        <dbReference type="ARBA" id="ARBA00001933"/>
    </source>
</evidence>
<evidence type="ECO:0000256" key="3">
    <source>
        <dbReference type="ARBA" id="ARBA00013633"/>
    </source>
</evidence>
<evidence type="ECO:0000313" key="14">
    <source>
        <dbReference type="EMBL" id="SIQ88091.1"/>
    </source>
</evidence>
<feature type="binding site" evidence="11">
    <location>
        <position position="295"/>
    </location>
    <ligand>
        <name>substrate</name>
    </ligand>
</feature>